<dbReference type="InterPro" id="IPR034485">
    <property type="entry name" value="Anaerobic_Cys-type_sulfatase-m"/>
</dbReference>
<dbReference type="InterPro" id="IPR007197">
    <property type="entry name" value="rSAM"/>
</dbReference>
<accession>A0A372ME49</accession>
<keyword evidence="3" id="KW-0479">Metal-binding</keyword>
<dbReference type="Proteomes" id="UP000264002">
    <property type="component" value="Unassembled WGS sequence"/>
</dbReference>
<dbReference type="SUPFAM" id="SSF102114">
    <property type="entry name" value="Radical SAM enzymes"/>
    <property type="match status" value="1"/>
</dbReference>
<dbReference type="RefSeq" id="WP_117331177.1">
    <property type="nucleotide sequence ID" value="NZ_QUWK01000013.1"/>
</dbReference>
<dbReference type="CDD" id="cd01335">
    <property type="entry name" value="Radical_SAM"/>
    <property type="match status" value="1"/>
</dbReference>
<evidence type="ECO:0000256" key="2">
    <source>
        <dbReference type="ARBA" id="ARBA00022691"/>
    </source>
</evidence>
<evidence type="ECO:0000256" key="6">
    <source>
        <dbReference type="ARBA" id="ARBA00023601"/>
    </source>
</evidence>
<dbReference type="Pfam" id="PF13186">
    <property type="entry name" value="SPASM"/>
    <property type="match status" value="1"/>
</dbReference>
<organism evidence="8 9">
    <name type="scientific">Sphaerochaeta halotolerans</name>
    <dbReference type="NCBI Taxonomy" id="2293840"/>
    <lineage>
        <taxon>Bacteria</taxon>
        <taxon>Pseudomonadati</taxon>
        <taxon>Spirochaetota</taxon>
        <taxon>Spirochaetia</taxon>
        <taxon>Spirochaetales</taxon>
        <taxon>Sphaerochaetaceae</taxon>
        <taxon>Sphaerochaeta</taxon>
    </lineage>
</organism>
<comment type="similarity">
    <text evidence="6">Belongs to the radical SAM superfamily. Anaerobic sulfatase-maturating enzyme family.</text>
</comment>
<dbReference type="InterPro" id="IPR013785">
    <property type="entry name" value="Aldolase_TIM"/>
</dbReference>
<evidence type="ECO:0000259" key="7">
    <source>
        <dbReference type="PROSITE" id="PS51918"/>
    </source>
</evidence>
<evidence type="ECO:0000313" key="8">
    <source>
        <dbReference type="EMBL" id="RFU94069.1"/>
    </source>
</evidence>
<name>A0A372ME49_9SPIR</name>
<dbReference type="NCBIfam" id="TIGR04085">
    <property type="entry name" value="rSAM_more_4Fe4S"/>
    <property type="match status" value="1"/>
</dbReference>
<protein>
    <submittedName>
        <fullName evidence="8">SPASM domain-containing protein</fullName>
    </submittedName>
</protein>
<dbReference type="InterPro" id="IPR023867">
    <property type="entry name" value="Sulphatase_maturase_rSAM"/>
</dbReference>
<dbReference type="SFLD" id="SFLDG01072">
    <property type="entry name" value="dehydrogenase_like"/>
    <property type="match status" value="1"/>
</dbReference>
<dbReference type="InterPro" id="IPR058240">
    <property type="entry name" value="rSAM_sf"/>
</dbReference>
<dbReference type="Gene3D" id="3.20.20.70">
    <property type="entry name" value="Aldolase class I"/>
    <property type="match status" value="1"/>
</dbReference>
<comment type="caution">
    <text evidence="8">The sequence shown here is derived from an EMBL/GenBank/DDBJ whole genome shotgun (WGS) entry which is preliminary data.</text>
</comment>
<dbReference type="AlphaFoldDB" id="A0A372ME49"/>
<dbReference type="SFLD" id="SFLDF00289">
    <property type="entry name" value="anaerobic_Cys-type_sulfatase-m"/>
    <property type="match status" value="1"/>
</dbReference>
<dbReference type="GO" id="GO:0016491">
    <property type="term" value="F:oxidoreductase activity"/>
    <property type="evidence" value="ECO:0007669"/>
    <property type="project" value="InterPro"/>
</dbReference>
<evidence type="ECO:0000256" key="1">
    <source>
        <dbReference type="ARBA" id="ARBA00001966"/>
    </source>
</evidence>
<dbReference type="PANTHER" id="PTHR43273">
    <property type="entry name" value="ANAEROBIC SULFATASE-MATURATING ENZYME HOMOLOG ASLB-RELATED"/>
    <property type="match status" value="1"/>
</dbReference>
<dbReference type="SFLD" id="SFLDG01067">
    <property type="entry name" value="SPASM/twitch_domain_containing"/>
    <property type="match status" value="1"/>
</dbReference>
<keyword evidence="9" id="KW-1185">Reference proteome</keyword>
<evidence type="ECO:0000256" key="3">
    <source>
        <dbReference type="ARBA" id="ARBA00022723"/>
    </source>
</evidence>
<keyword evidence="4" id="KW-0408">Iron</keyword>
<dbReference type="PROSITE" id="PS51918">
    <property type="entry name" value="RADICAL_SAM"/>
    <property type="match status" value="1"/>
</dbReference>
<keyword evidence="5" id="KW-0411">Iron-sulfur</keyword>
<dbReference type="SFLD" id="SFLDG01386">
    <property type="entry name" value="main_SPASM_domain-containing"/>
    <property type="match status" value="1"/>
</dbReference>
<dbReference type="GO" id="GO:0051536">
    <property type="term" value="F:iron-sulfur cluster binding"/>
    <property type="evidence" value="ECO:0007669"/>
    <property type="project" value="UniProtKB-KW"/>
</dbReference>
<dbReference type="SFLD" id="SFLDS00029">
    <property type="entry name" value="Radical_SAM"/>
    <property type="match status" value="1"/>
</dbReference>
<evidence type="ECO:0000256" key="5">
    <source>
        <dbReference type="ARBA" id="ARBA00023014"/>
    </source>
</evidence>
<reference evidence="9" key="1">
    <citation type="submission" date="2018-08" db="EMBL/GenBank/DDBJ databases">
        <authorList>
            <person name="Grouzdev D.S."/>
            <person name="Krutkina M.S."/>
        </authorList>
    </citation>
    <scope>NUCLEOTIDE SEQUENCE [LARGE SCALE GENOMIC DNA]</scope>
    <source>
        <strain evidence="9">4-11</strain>
    </source>
</reference>
<evidence type="ECO:0000313" key="9">
    <source>
        <dbReference type="Proteomes" id="UP000264002"/>
    </source>
</evidence>
<comment type="cofactor">
    <cofactor evidence="1">
        <name>[4Fe-4S] cluster</name>
        <dbReference type="ChEBI" id="CHEBI:49883"/>
    </cofactor>
</comment>
<reference evidence="8 9" key="2">
    <citation type="submission" date="2018-09" db="EMBL/GenBank/DDBJ databases">
        <title>Genome of Sphaerochaeta halotolerans strain 4-11.</title>
        <authorList>
            <person name="Nazina T.N."/>
            <person name="Sokolova D.S."/>
        </authorList>
    </citation>
    <scope>NUCLEOTIDE SEQUENCE [LARGE SCALE GENOMIC DNA]</scope>
    <source>
        <strain evidence="8 9">4-11</strain>
    </source>
</reference>
<gene>
    <name evidence="8" type="ORF">DYP60_11615</name>
</gene>
<proteinExistence type="inferred from homology"/>
<sequence>MDTRRPYLTMMIKPASAACNLRCDYCFYFDEADTRTEGIRPLMERSVVDAIIEKSLEAAKHCSFAFQGGEPSLAGLSFFEYFVDKVGRTKKEDSQVSYAFQTNGMLLDETWARFFTQHGFLVGVSLDGPPRLNNLHRKDREGKGSGRKVMQSISLLQKEGVEFNVLSVVTNELAQNIGVVYPYFVEHGLVYQQYIPCMDSFDGEKRFLSPTQYAQFLKDLFDLWFASFQSGKPVSVRFFDNLVGMLAGYPPEACDMAGVCSVQYVAESNGDVYPCDFFCLDSYLLGNITRDPIASLDARRSALRFIEDSSNSIDDCVPCPWKALCRGGCKRYRNEDGYRFCASMKSFFPYVINRLEMVANTLKSRT</sequence>
<dbReference type="GO" id="GO:0046872">
    <property type="term" value="F:metal ion binding"/>
    <property type="evidence" value="ECO:0007669"/>
    <property type="project" value="UniProtKB-KW"/>
</dbReference>
<dbReference type="EMBL" id="QUWK01000013">
    <property type="protein sequence ID" value="RFU94069.1"/>
    <property type="molecule type" value="Genomic_DNA"/>
</dbReference>
<dbReference type="SFLD" id="SFLDG01384">
    <property type="entry name" value="thioether_bond_formation_requi"/>
    <property type="match status" value="1"/>
</dbReference>
<dbReference type="PANTHER" id="PTHR43273:SF3">
    <property type="entry name" value="ANAEROBIC SULFATASE-MATURATING ENZYME HOMOLOG ASLB-RELATED"/>
    <property type="match status" value="1"/>
</dbReference>
<evidence type="ECO:0000256" key="4">
    <source>
        <dbReference type="ARBA" id="ARBA00023004"/>
    </source>
</evidence>
<dbReference type="InterPro" id="IPR023885">
    <property type="entry name" value="4Fe4S-binding_SPASM_dom"/>
</dbReference>
<feature type="domain" description="Radical SAM core" evidence="7">
    <location>
        <begin position="2"/>
        <end position="226"/>
    </location>
</feature>
<dbReference type="Pfam" id="PF04055">
    <property type="entry name" value="Radical_SAM"/>
    <property type="match status" value="1"/>
</dbReference>
<keyword evidence="2" id="KW-0949">S-adenosyl-L-methionine</keyword>